<dbReference type="EMBL" id="VMNF01000005">
    <property type="protein sequence ID" value="TXC08034.1"/>
    <property type="molecule type" value="Genomic_DNA"/>
</dbReference>
<evidence type="ECO:0000256" key="1">
    <source>
        <dbReference type="SAM" id="MobiDB-lite"/>
    </source>
</evidence>
<proteinExistence type="predicted"/>
<feature type="region of interest" description="Disordered" evidence="1">
    <location>
        <begin position="28"/>
        <end position="62"/>
    </location>
</feature>
<protein>
    <submittedName>
        <fullName evidence="2">Uncharacterized protein</fullName>
    </submittedName>
</protein>
<reference evidence="2 3" key="1">
    <citation type="submission" date="2019-07" db="EMBL/GenBank/DDBJ databases">
        <title>The First High-Quality Draft Genome Sequence of the Causal Agent of the Current Panama Disease Epidemic.</title>
        <authorList>
            <person name="Warmington R.J."/>
            <person name="Kay W."/>
            <person name="Jeffries A."/>
            <person name="Bebber D."/>
            <person name="Moore K."/>
            <person name="Studholme D.J."/>
        </authorList>
    </citation>
    <scope>NUCLEOTIDE SEQUENCE [LARGE SCALE GENOMIC DNA]</scope>
    <source>
        <strain evidence="2 3">TR4</strain>
    </source>
</reference>
<feature type="compositionally biased region" description="Basic and acidic residues" evidence="1">
    <location>
        <begin position="42"/>
        <end position="53"/>
    </location>
</feature>
<accession>A0A5C6TCH9</accession>
<sequence length="111" mass="12337">MGCCLTEPGQFACAAQCSHHKSNVNVGNQRFHRRSGPNQALGERELTKSHDSPAIDSGTIRADSCAQSDSVCDESFGRYQNSRRRPTQLSWIRSPHGLLREGRYECREGEG</sequence>
<name>A0A5C6TCH9_FUSOC</name>
<evidence type="ECO:0000313" key="2">
    <source>
        <dbReference type="EMBL" id="TXC08034.1"/>
    </source>
</evidence>
<comment type="caution">
    <text evidence="2">The sequence shown here is derived from an EMBL/GenBank/DDBJ whole genome shotgun (WGS) entry which is preliminary data.</text>
</comment>
<organism evidence="2 3">
    <name type="scientific">Fusarium oxysporum f. sp. cubense</name>
    <dbReference type="NCBI Taxonomy" id="61366"/>
    <lineage>
        <taxon>Eukaryota</taxon>
        <taxon>Fungi</taxon>
        <taxon>Dikarya</taxon>
        <taxon>Ascomycota</taxon>
        <taxon>Pezizomycotina</taxon>
        <taxon>Sordariomycetes</taxon>
        <taxon>Hypocreomycetidae</taxon>
        <taxon>Hypocreales</taxon>
        <taxon>Nectriaceae</taxon>
        <taxon>Fusarium</taxon>
        <taxon>Fusarium oxysporum species complex</taxon>
    </lineage>
</organism>
<dbReference type="Proteomes" id="UP000321331">
    <property type="component" value="Unassembled WGS sequence"/>
</dbReference>
<gene>
    <name evidence="2" type="ORF">FocTR4_00003956</name>
</gene>
<dbReference type="AlphaFoldDB" id="A0A5C6TCH9"/>
<evidence type="ECO:0000313" key="3">
    <source>
        <dbReference type="Proteomes" id="UP000321331"/>
    </source>
</evidence>